<reference evidence="3 4" key="1">
    <citation type="submission" date="2024-03" db="EMBL/GenBank/DDBJ databases">
        <title>Novel Streptomyces species of biotechnological and ecological value are a feature of Machair soil.</title>
        <authorList>
            <person name="Prole J.R."/>
            <person name="Goodfellow M."/>
            <person name="Allenby N."/>
            <person name="Ward A.C."/>
        </authorList>
    </citation>
    <scope>NUCLEOTIDE SEQUENCE [LARGE SCALE GENOMIC DNA]</scope>
    <source>
        <strain evidence="3 4">MS1.HAVA.3</strain>
    </source>
</reference>
<keyword evidence="4" id="KW-1185">Reference proteome</keyword>
<feature type="domain" description="Beta-ketoacyl synthase-like N-terminal" evidence="2">
    <location>
        <begin position="12"/>
        <end position="49"/>
    </location>
</feature>
<dbReference type="SUPFAM" id="SSF53901">
    <property type="entry name" value="Thiolase-like"/>
    <property type="match status" value="1"/>
</dbReference>
<gene>
    <name evidence="3" type="ORF">WKI68_20915</name>
</gene>
<dbReference type="Gene3D" id="3.40.47.10">
    <property type="match status" value="1"/>
</dbReference>
<evidence type="ECO:0000313" key="4">
    <source>
        <dbReference type="Proteomes" id="UP001382904"/>
    </source>
</evidence>
<dbReference type="EMBL" id="JBBKAM010000002">
    <property type="protein sequence ID" value="MEJ8643185.1"/>
    <property type="molecule type" value="Genomic_DNA"/>
</dbReference>
<name>A0ABU8U5M4_9ACTN</name>
<accession>A0ABU8U5M4</accession>
<comment type="caution">
    <text evidence="3">The sequence shown here is derived from an EMBL/GenBank/DDBJ whole genome shotgun (WGS) entry which is preliminary data.</text>
</comment>
<feature type="region of interest" description="Disordered" evidence="1">
    <location>
        <begin position="46"/>
        <end position="66"/>
    </location>
</feature>
<evidence type="ECO:0000256" key="1">
    <source>
        <dbReference type="SAM" id="MobiDB-lite"/>
    </source>
</evidence>
<organism evidence="3 4">
    <name type="scientific">Streptomyces caledonius</name>
    <dbReference type="NCBI Taxonomy" id="3134107"/>
    <lineage>
        <taxon>Bacteria</taxon>
        <taxon>Bacillati</taxon>
        <taxon>Actinomycetota</taxon>
        <taxon>Actinomycetes</taxon>
        <taxon>Kitasatosporales</taxon>
        <taxon>Streptomycetaceae</taxon>
        <taxon>Streptomyces</taxon>
    </lineage>
</organism>
<evidence type="ECO:0000259" key="2">
    <source>
        <dbReference type="Pfam" id="PF00109"/>
    </source>
</evidence>
<dbReference type="InterPro" id="IPR016039">
    <property type="entry name" value="Thiolase-like"/>
</dbReference>
<protein>
    <submittedName>
        <fullName evidence="3">Beta-ketoacyl synthase N-terminal-like domain-containing protein</fullName>
    </submittedName>
</protein>
<proteinExistence type="predicted"/>
<dbReference type="Proteomes" id="UP001382904">
    <property type="component" value="Unassembled WGS sequence"/>
</dbReference>
<dbReference type="Pfam" id="PF00109">
    <property type="entry name" value="ketoacyl-synt"/>
    <property type="match status" value="1"/>
</dbReference>
<dbReference type="InterPro" id="IPR014030">
    <property type="entry name" value="Ketoacyl_synth_N"/>
</dbReference>
<sequence length="66" mass="6960">MTYEADLPLPEQSVAIIGMSGRFPGAGDVDALWRMVAAGEEGRTDYSDEQLAGRACPSGCSPTRPT</sequence>
<evidence type="ECO:0000313" key="3">
    <source>
        <dbReference type="EMBL" id="MEJ8643185.1"/>
    </source>
</evidence>